<reference evidence="2" key="2">
    <citation type="submission" date="2015-01" db="EMBL/GenBank/DDBJ databases">
        <title>Evolutionary Origins and Diversification of the Mycorrhizal Mutualists.</title>
        <authorList>
            <consortium name="DOE Joint Genome Institute"/>
            <consortium name="Mycorrhizal Genomics Consortium"/>
            <person name="Kohler A."/>
            <person name="Kuo A."/>
            <person name="Nagy L.G."/>
            <person name="Floudas D."/>
            <person name="Copeland A."/>
            <person name="Barry K.W."/>
            <person name="Cichocki N."/>
            <person name="Veneault-Fourrey C."/>
            <person name="LaButti K."/>
            <person name="Lindquist E.A."/>
            <person name="Lipzen A."/>
            <person name="Lundell T."/>
            <person name="Morin E."/>
            <person name="Murat C."/>
            <person name="Riley R."/>
            <person name="Ohm R."/>
            <person name="Sun H."/>
            <person name="Tunlid A."/>
            <person name="Henrissat B."/>
            <person name="Grigoriev I.V."/>
            <person name="Hibbett D.S."/>
            <person name="Martin F."/>
        </authorList>
    </citation>
    <scope>NUCLEOTIDE SEQUENCE [LARGE SCALE GENOMIC DNA]</scope>
    <source>
        <strain evidence="2">ATCC 200175</strain>
    </source>
</reference>
<dbReference type="OrthoDB" id="2686081at2759"/>
<sequence length="170" mass="19331">MKRCCGEPVMPTLPPDLPLALVTLARAPIPDSPLFHKALCSVDALDESELHHWDGDPPYLQPVPADTIEEKRFTRNLIDVMFGHRLHLENKVKGRRVCRYQAGEVGDVMMELCATATQTLAEWTKLYSLIGECKGRRHKEMAQSLLQWRALVVYSYNDELKQLGRGESPY</sequence>
<name>A0A0C9TN15_PAXIN</name>
<dbReference type="AlphaFoldDB" id="A0A0C9TN15"/>
<organism evidence="1 2">
    <name type="scientific">Paxillus involutus ATCC 200175</name>
    <dbReference type="NCBI Taxonomy" id="664439"/>
    <lineage>
        <taxon>Eukaryota</taxon>
        <taxon>Fungi</taxon>
        <taxon>Dikarya</taxon>
        <taxon>Basidiomycota</taxon>
        <taxon>Agaricomycotina</taxon>
        <taxon>Agaricomycetes</taxon>
        <taxon>Agaricomycetidae</taxon>
        <taxon>Boletales</taxon>
        <taxon>Paxilineae</taxon>
        <taxon>Paxillaceae</taxon>
        <taxon>Paxillus</taxon>
    </lineage>
</organism>
<evidence type="ECO:0000313" key="2">
    <source>
        <dbReference type="Proteomes" id="UP000053647"/>
    </source>
</evidence>
<dbReference type="HOGENOM" id="CLU_103464_1_0_1"/>
<keyword evidence="2" id="KW-1185">Reference proteome</keyword>
<proteinExistence type="predicted"/>
<accession>A0A0C9TN15</accession>
<protein>
    <submittedName>
        <fullName evidence="1">Uncharacterized protein</fullName>
    </submittedName>
</protein>
<gene>
    <name evidence="1" type="ORF">PAXINDRAFT_87851</name>
</gene>
<reference evidence="1 2" key="1">
    <citation type="submission" date="2014-06" db="EMBL/GenBank/DDBJ databases">
        <authorList>
            <consortium name="DOE Joint Genome Institute"/>
            <person name="Kuo A."/>
            <person name="Kohler A."/>
            <person name="Nagy L.G."/>
            <person name="Floudas D."/>
            <person name="Copeland A."/>
            <person name="Barry K.W."/>
            <person name="Cichocki N."/>
            <person name="Veneault-Fourrey C."/>
            <person name="LaButti K."/>
            <person name="Lindquist E.A."/>
            <person name="Lipzen A."/>
            <person name="Lundell T."/>
            <person name="Morin E."/>
            <person name="Murat C."/>
            <person name="Sun H."/>
            <person name="Tunlid A."/>
            <person name="Henrissat B."/>
            <person name="Grigoriev I.V."/>
            <person name="Hibbett D.S."/>
            <person name="Martin F."/>
            <person name="Nordberg H.P."/>
            <person name="Cantor M.N."/>
            <person name="Hua S.X."/>
        </authorList>
    </citation>
    <scope>NUCLEOTIDE SEQUENCE [LARGE SCALE GENOMIC DNA]</scope>
    <source>
        <strain evidence="1 2">ATCC 200175</strain>
    </source>
</reference>
<dbReference type="Proteomes" id="UP000053647">
    <property type="component" value="Unassembled WGS sequence"/>
</dbReference>
<evidence type="ECO:0000313" key="1">
    <source>
        <dbReference type="EMBL" id="KIJ09167.1"/>
    </source>
</evidence>
<dbReference type="EMBL" id="KN819496">
    <property type="protein sequence ID" value="KIJ09167.1"/>
    <property type="molecule type" value="Genomic_DNA"/>
</dbReference>